<protein>
    <submittedName>
        <fullName evidence="2">Uncharacterized protein</fullName>
    </submittedName>
</protein>
<dbReference type="AlphaFoldDB" id="A0A1V9FF67"/>
<name>A0A1V9FF67_9BACT</name>
<feature type="transmembrane region" description="Helical" evidence="1">
    <location>
        <begin position="56"/>
        <end position="76"/>
    </location>
</feature>
<dbReference type="Proteomes" id="UP000192796">
    <property type="component" value="Unassembled WGS sequence"/>
</dbReference>
<keyword evidence="3" id="KW-1185">Reference proteome</keyword>
<sequence length="227" mass="25012">MISVLAVGLYFVPMLIVIGKKLWSAVPFRLFALYWLVCAVANLVEFLPVSTAALELFTVIYNLFDIPLVLAVFYFSSGDAAVKKFTKIVAPALLAVSLVNCMINGFTADALKYVLGIELLIVCGVIVWEIILKLQQIRLTGHAKGLLLICAALLFEYGTFIVIYIFDYFLPGTSSTADNFLVYYLSSLIALPVAICGFLIKGIKAPPPVSDFMENQYNKSIPDYVRG</sequence>
<keyword evidence="1" id="KW-0812">Transmembrane</keyword>
<proteinExistence type="predicted"/>
<evidence type="ECO:0000256" key="1">
    <source>
        <dbReference type="SAM" id="Phobius"/>
    </source>
</evidence>
<feature type="transmembrane region" description="Helical" evidence="1">
    <location>
        <begin position="146"/>
        <end position="169"/>
    </location>
</feature>
<comment type="caution">
    <text evidence="2">The sequence shown here is derived from an EMBL/GenBank/DDBJ whole genome shotgun (WGS) entry which is preliminary data.</text>
</comment>
<keyword evidence="1" id="KW-1133">Transmembrane helix</keyword>
<gene>
    <name evidence="2" type="ORF">A3860_10520</name>
</gene>
<dbReference type="EMBL" id="LVYD01000124">
    <property type="protein sequence ID" value="OQP56995.1"/>
    <property type="molecule type" value="Genomic_DNA"/>
</dbReference>
<feature type="transmembrane region" description="Helical" evidence="1">
    <location>
        <begin position="181"/>
        <end position="200"/>
    </location>
</feature>
<feature type="transmembrane region" description="Helical" evidence="1">
    <location>
        <begin position="30"/>
        <end position="50"/>
    </location>
</feature>
<feature type="transmembrane region" description="Helical" evidence="1">
    <location>
        <begin position="113"/>
        <end position="134"/>
    </location>
</feature>
<feature type="transmembrane region" description="Helical" evidence="1">
    <location>
        <begin position="6"/>
        <end position="23"/>
    </location>
</feature>
<keyword evidence="1" id="KW-0472">Membrane</keyword>
<organism evidence="2 3">
    <name type="scientific">Niastella vici</name>
    <dbReference type="NCBI Taxonomy" id="1703345"/>
    <lineage>
        <taxon>Bacteria</taxon>
        <taxon>Pseudomonadati</taxon>
        <taxon>Bacteroidota</taxon>
        <taxon>Chitinophagia</taxon>
        <taxon>Chitinophagales</taxon>
        <taxon>Chitinophagaceae</taxon>
        <taxon>Niastella</taxon>
    </lineage>
</organism>
<evidence type="ECO:0000313" key="2">
    <source>
        <dbReference type="EMBL" id="OQP56995.1"/>
    </source>
</evidence>
<reference evidence="2 3" key="1">
    <citation type="submission" date="2016-03" db="EMBL/GenBank/DDBJ databases">
        <title>Niastella vici sp. nov., isolated from farmland soil.</title>
        <authorList>
            <person name="Chen L."/>
            <person name="Wang D."/>
            <person name="Yang S."/>
            <person name="Wang G."/>
        </authorList>
    </citation>
    <scope>NUCLEOTIDE SEQUENCE [LARGE SCALE GENOMIC DNA]</scope>
    <source>
        <strain evidence="2 3">DJ57</strain>
    </source>
</reference>
<feature type="transmembrane region" description="Helical" evidence="1">
    <location>
        <begin position="88"/>
        <end position="107"/>
    </location>
</feature>
<evidence type="ECO:0000313" key="3">
    <source>
        <dbReference type="Proteomes" id="UP000192796"/>
    </source>
</evidence>
<accession>A0A1V9FF67</accession>